<name>A0AAV8PBL5_ENSVE</name>
<organism evidence="2 3">
    <name type="scientific">Ensete ventricosum</name>
    <name type="common">Abyssinian banana</name>
    <name type="synonym">Musa ensete</name>
    <dbReference type="NCBI Taxonomy" id="4639"/>
    <lineage>
        <taxon>Eukaryota</taxon>
        <taxon>Viridiplantae</taxon>
        <taxon>Streptophyta</taxon>
        <taxon>Embryophyta</taxon>
        <taxon>Tracheophyta</taxon>
        <taxon>Spermatophyta</taxon>
        <taxon>Magnoliopsida</taxon>
        <taxon>Liliopsida</taxon>
        <taxon>Zingiberales</taxon>
        <taxon>Musaceae</taxon>
        <taxon>Ensete</taxon>
    </lineage>
</organism>
<feature type="compositionally biased region" description="Polar residues" evidence="1">
    <location>
        <begin position="18"/>
        <end position="28"/>
    </location>
</feature>
<proteinExistence type="predicted"/>
<gene>
    <name evidence="2" type="ORF">OPV22_021932</name>
</gene>
<protein>
    <submittedName>
        <fullName evidence="2">Uncharacterized protein</fullName>
    </submittedName>
</protein>
<accession>A0AAV8PBL5</accession>
<reference evidence="2 3" key="1">
    <citation type="submission" date="2022-12" db="EMBL/GenBank/DDBJ databases">
        <title>Chromosome-scale assembly of the Ensete ventricosum genome.</title>
        <authorList>
            <person name="Dussert Y."/>
            <person name="Stocks J."/>
            <person name="Wendawek A."/>
            <person name="Woldeyes F."/>
            <person name="Nichols R.A."/>
            <person name="Borrell J.S."/>
        </authorList>
    </citation>
    <scope>NUCLEOTIDE SEQUENCE [LARGE SCALE GENOMIC DNA]</scope>
    <source>
        <strain evidence="3">cv. Maze</strain>
        <tissue evidence="2">Seeds</tissue>
    </source>
</reference>
<feature type="compositionally biased region" description="Basic and acidic residues" evidence="1">
    <location>
        <begin position="124"/>
        <end position="137"/>
    </location>
</feature>
<dbReference type="Proteomes" id="UP001222027">
    <property type="component" value="Unassembled WGS sequence"/>
</dbReference>
<evidence type="ECO:0000313" key="3">
    <source>
        <dbReference type="Proteomes" id="UP001222027"/>
    </source>
</evidence>
<feature type="compositionally biased region" description="Basic and acidic residues" evidence="1">
    <location>
        <begin position="181"/>
        <end position="191"/>
    </location>
</feature>
<dbReference type="EMBL" id="JAQQAF010000006">
    <property type="protein sequence ID" value="KAJ8478205.1"/>
    <property type="molecule type" value="Genomic_DNA"/>
</dbReference>
<comment type="caution">
    <text evidence="2">The sequence shown here is derived from an EMBL/GenBank/DDBJ whole genome shotgun (WGS) entry which is preliminary data.</text>
</comment>
<feature type="region of interest" description="Disordered" evidence="1">
    <location>
        <begin position="108"/>
        <end position="212"/>
    </location>
</feature>
<keyword evidence="3" id="KW-1185">Reference proteome</keyword>
<feature type="region of interest" description="Disordered" evidence="1">
    <location>
        <begin position="1"/>
        <end position="82"/>
    </location>
</feature>
<dbReference type="AlphaFoldDB" id="A0AAV8PBL5"/>
<evidence type="ECO:0000256" key="1">
    <source>
        <dbReference type="SAM" id="MobiDB-lite"/>
    </source>
</evidence>
<evidence type="ECO:0000313" key="2">
    <source>
        <dbReference type="EMBL" id="KAJ8478205.1"/>
    </source>
</evidence>
<feature type="compositionally biased region" description="Basic residues" evidence="1">
    <location>
        <begin position="1"/>
        <end position="16"/>
    </location>
</feature>
<sequence length="273" mass="29356">MGTKRTTRGPNARRRSVFATQAFPQGSSPIFRGASGVSNSGSCLDEATPEARVSPEIPPVSNGAVLSDSPTEGSDGVGACGEIERPLPKAADEPAVLCKDGYLESAAVSKVKNLDGESTTEAEGQSKSRNLDTHEATVKPAAVTDETGERNVTSGPASGETADVERRKRSLLEQQSRSGKKVGDNQKRELSEDPDQDALNIKKHDHGDGSFQAPGKMLSWEGKPLNGILRKCDEINYFMMNILFSTVAGNMRFENLCFTMYNDITFFDKCNCG</sequence>